<evidence type="ECO:0000313" key="3">
    <source>
        <dbReference type="Proteomes" id="UP000054516"/>
    </source>
</evidence>
<dbReference type="PANTHER" id="PTHR10742">
    <property type="entry name" value="FLAVIN MONOAMINE OXIDASE"/>
    <property type="match status" value="1"/>
</dbReference>
<evidence type="ECO:0000259" key="1">
    <source>
        <dbReference type="Pfam" id="PF01593"/>
    </source>
</evidence>
<dbReference type="Gene3D" id="3.50.50.60">
    <property type="entry name" value="FAD/NAD(P)-binding domain"/>
    <property type="match status" value="1"/>
</dbReference>
<reference evidence="2" key="1">
    <citation type="submission" date="2016-03" db="EMBL/GenBank/DDBJ databases">
        <title>Draft genome sequence of Rosellinia necatrix.</title>
        <authorList>
            <person name="Kanematsu S."/>
        </authorList>
    </citation>
    <scope>NUCLEOTIDE SEQUENCE [LARGE SCALE GENOMIC DNA]</scope>
    <source>
        <strain evidence="2">W97</strain>
    </source>
</reference>
<organism evidence="2">
    <name type="scientific">Rosellinia necatrix</name>
    <name type="common">White root-rot fungus</name>
    <dbReference type="NCBI Taxonomy" id="77044"/>
    <lineage>
        <taxon>Eukaryota</taxon>
        <taxon>Fungi</taxon>
        <taxon>Dikarya</taxon>
        <taxon>Ascomycota</taxon>
        <taxon>Pezizomycotina</taxon>
        <taxon>Sordariomycetes</taxon>
        <taxon>Xylariomycetidae</taxon>
        <taxon>Xylariales</taxon>
        <taxon>Xylariaceae</taxon>
        <taxon>Rosellinia</taxon>
    </lineage>
</organism>
<dbReference type="Proteomes" id="UP000054516">
    <property type="component" value="Unassembled WGS sequence"/>
</dbReference>
<accession>A0A1W2TWY2</accession>
<dbReference type="EMBL" id="DF977556">
    <property type="protein sequence ID" value="GAP93156.1"/>
    <property type="molecule type" value="Genomic_DNA"/>
</dbReference>
<protein>
    <submittedName>
        <fullName evidence="2">Putative L-amino-acid oxidase</fullName>
    </submittedName>
</protein>
<dbReference type="STRING" id="77044.A0A1W2TWY2"/>
<dbReference type="PANTHER" id="PTHR10742:SF342">
    <property type="entry name" value="AMINE OXIDASE"/>
    <property type="match status" value="1"/>
</dbReference>
<dbReference type="Pfam" id="PF01593">
    <property type="entry name" value="Amino_oxidase"/>
    <property type="match status" value="1"/>
</dbReference>
<dbReference type="InterPro" id="IPR050281">
    <property type="entry name" value="Flavin_monoamine_oxidase"/>
</dbReference>
<feature type="domain" description="Amine oxidase" evidence="1">
    <location>
        <begin position="83"/>
        <end position="612"/>
    </location>
</feature>
<sequence>MPGVVASNENGAAAGQPHIDGGGVLLPSTAISMLESFSGKALDDETLQVQEEFLKIIDETPEKVAPIREPGVRPIVTIIGAGISGLCAGYELNRRGFDVRILERSSRVGGRIITFRSPVFAPGLHAEGGAMRIPGSHGFVHKYLEKFGMKKDLVKFEMKNKFIHLSAIGKTLTVDKFEELLDKLRLELNPEEHNELSGEDQPTLDQLKDLFPGLKDGEKGKTADVLFGEATKSVRDAYHEAYRGSANDEQGMANSSCNSDKIRVGYKAITEKYDDHTLRSFLEKEAKWSQSAINLYNWSNAHVVFENSFIESVKDDFLSSNTLGQRAQMWQLRGGMDTLPEAFFRKLEKNITFGARVTRVSPPESSPEPVNGAPDDQISTVYETAAGDEITVKSDYVIFAVPYPAQRMITKSQRFQEAKENAIMEVRYVQVTKVLLQYKKRWWDDELQKAFGEASRGTGGGLVTDLPIRYTMFPTAQAPAAQDGTSERAVIMAAYAFGQDASLLGGLEPVDRVRKAAEDLETAFPGSKHWLETGTSQAFCEDRMAGGSAFCYFAPGQKAKYLEVMREPEWPCQDSQSSHVSKRAFFAGEHASYAHGWIQGAMGVALKCVREIVKSHEALLKGR</sequence>
<dbReference type="SUPFAM" id="SSF51905">
    <property type="entry name" value="FAD/NAD(P)-binding domain"/>
    <property type="match status" value="1"/>
</dbReference>
<dbReference type="InterPro" id="IPR036188">
    <property type="entry name" value="FAD/NAD-bd_sf"/>
</dbReference>
<dbReference type="Gene3D" id="1.10.10.1620">
    <property type="match status" value="1"/>
</dbReference>
<dbReference type="OMA" id="ADWCVCT"/>
<name>A0A1W2TWY2_ROSNE</name>
<dbReference type="GO" id="GO:0009063">
    <property type="term" value="P:amino acid catabolic process"/>
    <property type="evidence" value="ECO:0007669"/>
    <property type="project" value="TreeGrafter"/>
</dbReference>
<dbReference type="Gene3D" id="1.10.405.10">
    <property type="entry name" value="Guanine Nucleotide Dissociation Inhibitor, domain 1"/>
    <property type="match status" value="1"/>
</dbReference>
<dbReference type="AlphaFoldDB" id="A0A1W2TWY2"/>
<evidence type="ECO:0000313" key="2">
    <source>
        <dbReference type="EMBL" id="GAP93156.1"/>
    </source>
</evidence>
<gene>
    <name evidence="2" type="ORF">SAMD00023353_11100190</name>
</gene>
<dbReference type="OrthoDB" id="7777654at2759"/>
<dbReference type="Gene3D" id="3.90.660.10">
    <property type="match status" value="2"/>
</dbReference>
<dbReference type="GO" id="GO:0001716">
    <property type="term" value="F:L-amino-acid oxidase activity"/>
    <property type="evidence" value="ECO:0007669"/>
    <property type="project" value="TreeGrafter"/>
</dbReference>
<dbReference type="SUPFAM" id="SSF54373">
    <property type="entry name" value="FAD-linked reductases, C-terminal domain"/>
    <property type="match status" value="1"/>
</dbReference>
<keyword evidence="3" id="KW-1185">Reference proteome</keyword>
<dbReference type="InterPro" id="IPR002937">
    <property type="entry name" value="Amino_oxidase"/>
</dbReference>
<proteinExistence type="predicted"/>